<evidence type="ECO:0000256" key="12">
    <source>
        <dbReference type="ARBA" id="ARBA00022777"/>
    </source>
</evidence>
<dbReference type="Proteomes" id="UP000323000">
    <property type="component" value="Chromosome 5"/>
</dbReference>
<evidence type="ECO:0000313" key="24">
    <source>
        <dbReference type="Proteomes" id="UP000323000"/>
    </source>
</evidence>
<dbReference type="GO" id="GO:0005524">
    <property type="term" value="F:ATP binding"/>
    <property type="evidence" value="ECO:0007669"/>
    <property type="project" value="UniProtKB-UniRule"/>
</dbReference>
<dbReference type="InterPro" id="IPR001220">
    <property type="entry name" value="Legume_lectin_dom"/>
</dbReference>
<comment type="similarity">
    <text evidence="2">In the N-terminal section; belongs to the leguminous lectin family.</text>
</comment>
<dbReference type="PROSITE" id="PS50011">
    <property type="entry name" value="PROTEIN_KINASE_DOM"/>
    <property type="match status" value="1"/>
</dbReference>
<feature type="chain" id="PRO_5022829588" description="non-specific serine/threonine protein kinase" evidence="21">
    <location>
        <begin position="17"/>
        <end position="672"/>
    </location>
</feature>
<evidence type="ECO:0000256" key="13">
    <source>
        <dbReference type="ARBA" id="ARBA00022840"/>
    </source>
</evidence>
<dbReference type="SUPFAM" id="SSF49899">
    <property type="entry name" value="Concanavalin A-like lectins/glucanases"/>
    <property type="match status" value="1"/>
</dbReference>
<keyword evidence="17" id="KW-0325">Glycoprotein</keyword>
<evidence type="ECO:0000259" key="22">
    <source>
        <dbReference type="PROSITE" id="PS50011"/>
    </source>
</evidence>
<dbReference type="InterPro" id="IPR013320">
    <property type="entry name" value="ConA-like_dom_sf"/>
</dbReference>
<feature type="domain" description="Protein kinase" evidence="22">
    <location>
        <begin position="345"/>
        <end position="625"/>
    </location>
</feature>
<feature type="signal peptide" evidence="21">
    <location>
        <begin position="1"/>
        <end position="16"/>
    </location>
</feature>
<gene>
    <name evidence="23" type="ORF">EZV62_013513</name>
</gene>
<keyword evidence="12" id="KW-0418">Kinase</keyword>
<evidence type="ECO:0000256" key="20">
    <source>
        <dbReference type="SAM" id="Phobius"/>
    </source>
</evidence>
<dbReference type="PROSITE" id="PS00108">
    <property type="entry name" value="PROTEIN_KINASE_ST"/>
    <property type="match status" value="1"/>
</dbReference>
<dbReference type="CDD" id="cd06899">
    <property type="entry name" value="lectin_legume_LecRK_Arcelin_ConA"/>
    <property type="match status" value="1"/>
</dbReference>
<evidence type="ECO:0000256" key="1">
    <source>
        <dbReference type="ARBA" id="ARBA00004251"/>
    </source>
</evidence>
<evidence type="ECO:0000256" key="7">
    <source>
        <dbReference type="ARBA" id="ARBA00022679"/>
    </source>
</evidence>
<dbReference type="GO" id="GO:0002229">
    <property type="term" value="P:defense response to oomycetes"/>
    <property type="evidence" value="ECO:0007669"/>
    <property type="project" value="UniProtKB-ARBA"/>
</dbReference>
<keyword evidence="11 18" id="KW-0547">Nucleotide-binding</keyword>
<comment type="similarity">
    <text evidence="3">In the C-terminal section; belongs to the protein kinase superfamily. Ser/Thr protein kinase family.</text>
</comment>
<dbReference type="PANTHER" id="PTHR27007">
    <property type="match status" value="1"/>
</dbReference>
<comment type="caution">
    <text evidence="23">The sequence shown here is derived from an EMBL/GenBank/DDBJ whole genome shotgun (WGS) entry which is preliminary data.</text>
</comment>
<evidence type="ECO:0000256" key="3">
    <source>
        <dbReference type="ARBA" id="ARBA00010217"/>
    </source>
</evidence>
<evidence type="ECO:0000256" key="8">
    <source>
        <dbReference type="ARBA" id="ARBA00022692"/>
    </source>
</evidence>
<keyword evidence="16" id="KW-0675">Receptor</keyword>
<dbReference type="InterPro" id="IPR017441">
    <property type="entry name" value="Protein_kinase_ATP_BS"/>
</dbReference>
<evidence type="ECO:0000256" key="15">
    <source>
        <dbReference type="ARBA" id="ARBA00023136"/>
    </source>
</evidence>
<keyword evidence="8 20" id="KW-0812">Transmembrane</keyword>
<keyword evidence="7" id="KW-0808">Transferase</keyword>
<dbReference type="PROSITE" id="PS00307">
    <property type="entry name" value="LECTIN_LEGUME_BETA"/>
    <property type="match status" value="1"/>
</dbReference>
<evidence type="ECO:0000256" key="9">
    <source>
        <dbReference type="ARBA" id="ARBA00022729"/>
    </source>
</evidence>
<evidence type="ECO:0000256" key="17">
    <source>
        <dbReference type="ARBA" id="ARBA00023180"/>
    </source>
</evidence>
<dbReference type="Pfam" id="PF00069">
    <property type="entry name" value="Pkinase"/>
    <property type="match status" value="1"/>
</dbReference>
<dbReference type="SMART" id="SM00220">
    <property type="entry name" value="S_TKc"/>
    <property type="match status" value="1"/>
</dbReference>
<dbReference type="InterPro" id="IPR000719">
    <property type="entry name" value="Prot_kinase_dom"/>
</dbReference>
<comment type="subcellular location">
    <subcellularLocation>
        <location evidence="1">Cell membrane</location>
        <topology evidence="1">Single-pass type I membrane protein</topology>
    </subcellularLocation>
</comment>
<evidence type="ECO:0000256" key="4">
    <source>
        <dbReference type="ARBA" id="ARBA00012513"/>
    </source>
</evidence>
<reference evidence="24" key="1">
    <citation type="journal article" date="2019" name="Gigascience">
        <title>De novo genome assembly of the endangered Acer yangbiense, a plant species with extremely small populations endemic to Yunnan Province, China.</title>
        <authorList>
            <person name="Yang J."/>
            <person name="Wariss H.M."/>
            <person name="Tao L."/>
            <person name="Zhang R."/>
            <person name="Yun Q."/>
            <person name="Hollingsworth P."/>
            <person name="Dao Z."/>
            <person name="Luo G."/>
            <person name="Guo H."/>
            <person name="Ma Y."/>
            <person name="Sun W."/>
        </authorList>
    </citation>
    <scope>NUCLEOTIDE SEQUENCE [LARGE SCALE GENOMIC DNA]</scope>
    <source>
        <strain evidence="24">cv. Malutang</strain>
    </source>
</reference>
<accession>A0A5C7HYX3</accession>
<keyword evidence="13 18" id="KW-0067">ATP-binding</keyword>
<evidence type="ECO:0000256" key="14">
    <source>
        <dbReference type="ARBA" id="ARBA00022989"/>
    </source>
</evidence>
<dbReference type="GO" id="GO:0005886">
    <property type="term" value="C:plasma membrane"/>
    <property type="evidence" value="ECO:0007669"/>
    <property type="project" value="UniProtKB-SubCell"/>
</dbReference>
<dbReference type="AlphaFoldDB" id="A0A5C7HYX3"/>
<evidence type="ECO:0000256" key="5">
    <source>
        <dbReference type="ARBA" id="ARBA00022475"/>
    </source>
</evidence>
<keyword evidence="14 20" id="KW-1133">Transmembrane helix</keyword>
<dbReference type="InterPro" id="IPR008271">
    <property type="entry name" value="Ser/Thr_kinase_AS"/>
</dbReference>
<dbReference type="SUPFAM" id="SSF56112">
    <property type="entry name" value="Protein kinase-like (PK-like)"/>
    <property type="match status" value="1"/>
</dbReference>
<keyword evidence="9 21" id="KW-0732">Signal</keyword>
<dbReference type="PROSITE" id="PS00107">
    <property type="entry name" value="PROTEIN_KINASE_ATP"/>
    <property type="match status" value="1"/>
</dbReference>
<feature type="binding site" evidence="18">
    <location>
        <position position="375"/>
    </location>
    <ligand>
        <name>ATP</name>
        <dbReference type="ChEBI" id="CHEBI:30616"/>
    </ligand>
</feature>
<evidence type="ECO:0000256" key="21">
    <source>
        <dbReference type="SAM" id="SignalP"/>
    </source>
</evidence>
<evidence type="ECO:0000256" key="10">
    <source>
        <dbReference type="ARBA" id="ARBA00022734"/>
    </source>
</evidence>
<protein>
    <recommendedName>
        <fullName evidence="4">non-specific serine/threonine protein kinase</fullName>
        <ecNumber evidence="4">2.7.11.1</ecNumber>
    </recommendedName>
</protein>
<evidence type="ECO:0000256" key="2">
    <source>
        <dbReference type="ARBA" id="ARBA00008536"/>
    </source>
</evidence>
<dbReference type="InterPro" id="IPR019825">
    <property type="entry name" value="Lectin_legB_Mn/Ca_BS"/>
</dbReference>
<evidence type="ECO:0000256" key="11">
    <source>
        <dbReference type="ARBA" id="ARBA00022741"/>
    </source>
</evidence>
<keyword evidence="5" id="KW-1003">Cell membrane</keyword>
<feature type="transmembrane region" description="Helical" evidence="20">
    <location>
        <begin position="280"/>
        <end position="302"/>
    </location>
</feature>
<keyword evidence="6" id="KW-0723">Serine/threonine-protein kinase</keyword>
<dbReference type="Gene3D" id="1.10.510.10">
    <property type="entry name" value="Transferase(Phosphotransferase) domain 1"/>
    <property type="match status" value="1"/>
</dbReference>
<organism evidence="23 24">
    <name type="scientific">Acer yangbiense</name>
    <dbReference type="NCBI Taxonomy" id="1000413"/>
    <lineage>
        <taxon>Eukaryota</taxon>
        <taxon>Viridiplantae</taxon>
        <taxon>Streptophyta</taxon>
        <taxon>Embryophyta</taxon>
        <taxon>Tracheophyta</taxon>
        <taxon>Spermatophyta</taxon>
        <taxon>Magnoliopsida</taxon>
        <taxon>eudicotyledons</taxon>
        <taxon>Gunneridae</taxon>
        <taxon>Pentapetalae</taxon>
        <taxon>rosids</taxon>
        <taxon>malvids</taxon>
        <taxon>Sapindales</taxon>
        <taxon>Sapindaceae</taxon>
        <taxon>Hippocastanoideae</taxon>
        <taxon>Acereae</taxon>
        <taxon>Acer</taxon>
    </lineage>
</organism>
<feature type="region of interest" description="Disordered" evidence="19">
    <location>
        <begin position="640"/>
        <end position="672"/>
    </location>
</feature>
<keyword evidence="15 20" id="KW-0472">Membrane</keyword>
<dbReference type="OrthoDB" id="1925696at2759"/>
<dbReference type="GO" id="GO:0030246">
    <property type="term" value="F:carbohydrate binding"/>
    <property type="evidence" value="ECO:0007669"/>
    <property type="project" value="UniProtKB-KW"/>
</dbReference>
<dbReference type="Pfam" id="PF00139">
    <property type="entry name" value="Lectin_legB"/>
    <property type="match status" value="1"/>
</dbReference>
<evidence type="ECO:0000256" key="18">
    <source>
        <dbReference type="PROSITE-ProRule" id="PRU10141"/>
    </source>
</evidence>
<evidence type="ECO:0000256" key="6">
    <source>
        <dbReference type="ARBA" id="ARBA00022527"/>
    </source>
</evidence>
<feature type="compositionally biased region" description="Low complexity" evidence="19">
    <location>
        <begin position="640"/>
        <end position="653"/>
    </location>
</feature>
<dbReference type="Gene3D" id="3.30.200.20">
    <property type="entry name" value="Phosphorylase Kinase, domain 1"/>
    <property type="match status" value="1"/>
</dbReference>
<dbReference type="InterPro" id="IPR050528">
    <property type="entry name" value="L-type_Lectin-RKs"/>
</dbReference>
<dbReference type="GO" id="GO:0004674">
    <property type="term" value="F:protein serine/threonine kinase activity"/>
    <property type="evidence" value="ECO:0007669"/>
    <property type="project" value="UniProtKB-KW"/>
</dbReference>
<evidence type="ECO:0000256" key="19">
    <source>
        <dbReference type="SAM" id="MobiDB-lite"/>
    </source>
</evidence>
<dbReference type="Gene3D" id="2.60.120.200">
    <property type="match status" value="1"/>
</dbReference>
<dbReference type="EMBL" id="VAHF01000005">
    <property type="protein sequence ID" value="TXG62150.1"/>
    <property type="molecule type" value="Genomic_DNA"/>
</dbReference>
<evidence type="ECO:0000256" key="16">
    <source>
        <dbReference type="ARBA" id="ARBA00023170"/>
    </source>
</evidence>
<proteinExistence type="inferred from homology"/>
<dbReference type="FunFam" id="1.10.510.10:FF:000240">
    <property type="entry name" value="Lectin-domain containing receptor kinase A4.3"/>
    <property type="match status" value="1"/>
</dbReference>
<keyword evidence="10" id="KW-0430">Lectin</keyword>
<keyword evidence="24" id="KW-1185">Reference proteome</keyword>
<name>A0A5C7HYX3_9ROSI</name>
<sequence length="672" mass="74008">MFYLFLLSTLLYQVSLTSLLNPYTISINSFGPDSCTDGTLICMGSVTAENGYLNLTPEPENGNSTLPLNMFGRVLFNQPVAAWPATFTTTFTVRISKFPNSTNSGDGLAFIMAQDNRPSPPHSFGSYLGIMDASTKDGVVRQLAVELDTYMNEFDPDGNHIGIDTTSLTDPVAAVSLNSTGIDLKSGKDINVKIDYDGWAKILQVSVAYAGSSTPLMICILNRSILMSETVPSSVYVGFTGSTGSVPESHQVLNWVFTSIPLPKESLKHGQSKKDKIRTILAIVFPVLMVLLITVCCFFPFVRRKLKMKKEKMKKKVDIESRARTAANVPKMYSYKRLQKATHNFSKENLLGRGGFGSVYKGTLSNPPEIVAVKKISATSHQGEREYFAEICTIGRLRHKNIVQLLGWCHEGDHLLLVYEYMSNGSLDRFIGKSFLDWKTRYKILSGLASSLLYLHEECDNPVVHRDVKPNNVMLDSEHNAHLGDFGLARLIQNDSCATTMLAGTPGYLAPEVGFSGKATPESDVYSFGMVVLEVVCGRRSRGVLEENSLVDHVWNLYARNALLECVDKQLGLGGDRGSSFDDEDQEQVKRTLIVGLACLHPDCTFRPKIRKAVQVFLNPNEPLMDLPESRPSAVYVSVSSSSGSITTNTNSSLQPPPVSSQYDTQHDEIPA</sequence>
<evidence type="ECO:0000313" key="23">
    <source>
        <dbReference type="EMBL" id="TXG62150.1"/>
    </source>
</evidence>
<dbReference type="InterPro" id="IPR011009">
    <property type="entry name" value="Kinase-like_dom_sf"/>
</dbReference>
<dbReference type="EC" id="2.7.11.1" evidence="4"/>
<dbReference type="FunFam" id="3.30.200.20:FF:000178">
    <property type="entry name" value="serine/threonine-protein kinase PBS1-like"/>
    <property type="match status" value="1"/>
</dbReference>